<feature type="transmembrane region" description="Helical" evidence="10">
    <location>
        <begin position="152"/>
        <end position="177"/>
    </location>
</feature>
<evidence type="ECO:0000256" key="2">
    <source>
        <dbReference type="ARBA" id="ARBA00004229"/>
    </source>
</evidence>
<evidence type="ECO:0000256" key="5">
    <source>
        <dbReference type="ARBA" id="ARBA00022640"/>
    </source>
</evidence>
<dbReference type="PANTHER" id="PTHR31272">
    <property type="entry name" value="CYTOCHROME C-TYPE BIOGENESIS PROTEIN HI_1454-RELATED"/>
    <property type="match status" value="1"/>
</dbReference>
<organism evidence="12">
    <name type="scientific">Eucheuma denticulatum</name>
    <dbReference type="NCBI Taxonomy" id="305493"/>
    <lineage>
        <taxon>Eukaryota</taxon>
        <taxon>Rhodophyta</taxon>
        <taxon>Florideophyceae</taxon>
        <taxon>Rhodymeniophycidae</taxon>
        <taxon>Gigartinales</taxon>
        <taxon>Solieriaceae</taxon>
        <taxon>Eucheuma</taxon>
    </lineage>
</organism>
<sequence length="247" mass="28119">MIYQHQIMNLLEIKSYYLQQEVYRLFFSQLQYTTLSTFTLVFVGGLVTSINPCLISVLPLSLSPIQHQKSKKIRKDIIIYGLISSLVIMILIIALLNASYYKLKLQIKIFSSLLTIILGLNLLQILEFNIFNVKIAKTKILGEDTNQLITTWIIGFTIGINSSSCSTPILTTLVIWLSNSKNFLLGILYIICYLTGYAIPVWILINISISNTLSIRQMTKFWNYLIQTSGSILVGMGFFSLLEHIFI</sequence>
<accession>A0A8E7PGC5</accession>
<keyword evidence="8 10" id="KW-1133">Transmembrane helix</keyword>
<feature type="transmembrane region" description="Helical" evidence="10">
    <location>
        <begin position="183"/>
        <end position="209"/>
    </location>
</feature>
<dbReference type="Pfam" id="PF02683">
    <property type="entry name" value="DsbD_TM"/>
    <property type="match status" value="1"/>
</dbReference>
<evidence type="ECO:0000256" key="10">
    <source>
        <dbReference type="SAM" id="Phobius"/>
    </source>
</evidence>
<evidence type="ECO:0000256" key="1">
    <source>
        <dbReference type="ARBA" id="ARBA00004141"/>
    </source>
</evidence>
<feature type="domain" description="Cytochrome C biogenesis protein transmembrane" evidence="11">
    <location>
        <begin position="38"/>
        <end position="213"/>
    </location>
</feature>
<protein>
    <submittedName>
        <fullName evidence="12">Cytochrome c biogenesis protein transmembrane region</fullName>
    </submittedName>
</protein>
<feature type="transmembrane region" description="Helical" evidence="10">
    <location>
        <begin position="221"/>
        <end position="242"/>
    </location>
</feature>
<keyword evidence="5 12" id="KW-0934">Plastid</keyword>
<evidence type="ECO:0000313" key="12">
    <source>
        <dbReference type="EMBL" id="QVY58140.1"/>
    </source>
</evidence>
<keyword evidence="9 10" id="KW-0472">Membrane</keyword>
<keyword evidence="4" id="KW-0150">Chloroplast</keyword>
<evidence type="ECO:0000256" key="9">
    <source>
        <dbReference type="ARBA" id="ARBA00023136"/>
    </source>
</evidence>
<dbReference type="GO" id="GO:0017004">
    <property type="term" value="P:cytochrome complex assembly"/>
    <property type="evidence" value="ECO:0007669"/>
    <property type="project" value="UniProtKB-KW"/>
</dbReference>
<keyword evidence="7" id="KW-0201">Cytochrome c-type biogenesis</keyword>
<name>A0A8E7PGC5_9FLOR</name>
<comment type="subcellular location">
    <subcellularLocation>
        <location evidence="1">Membrane</location>
        <topology evidence="1">Multi-pass membrane protein</topology>
    </subcellularLocation>
    <subcellularLocation>
        <location evidence="2">Plastid</location>
        <location evidence="2">Chloroplast</location>
    </subcellularLocation>
</comment>
<reference evidence="12" key="2">
    <citation type="journal article" date="2021" name="Genomics">
        <title>Comparative analysis of mitochondrial genomes of Nirvanini and Evacanthini (Hemiptera: Cicadellidae) reveals an explicit evolutionary relationship.</title>
        <authorList>
            <person name="Du Y."/>
            <person name="Liang Z."/>
            <person name="Dietrich C.H."/>
            <person name="Dai W."/>
        </authorList>
    </citation>
    <scope>NUCLEOTIDE SEQUENCE</scope>
</reference>
<feature type="transmembrane region" description="Helical" evidence="10">
    <location>
        <begin position="77"/>
        <end position="97"/>
    </location>
</feature>
<gene>
    <name evidence="12" type="primary">ccdA</name>
</gene>
<feature type="transmembrane region" description="Helical" evidence="10">
    <location>
        <begin position="109"/>
        <end position="131"/>
    </location>
</feature>
<evidence type="ECO:0000256" key="6">
    <source>
        <dbReference type="ARBA" id="ARBA00022692"/>
    </source>
</evidence>
<evidence type="ECO:0000256" key="8">
    <source>
        <dbReference type="ARBA" id="ARBA00022989"/>
    </source>
</evidence>
<reference evidence="12" key="1">
    <citation type="submission" date="2019-07" db="EMBL/GenBank/DDBJ databases">
        <authorList>
            <person name="Zhang J."/>
            <person name="Liu T."/>
        </authorList>
    </citation>
    <scope>NUCLEOTIDE SEQUENCE</scope>
</reference>
<dbReference type="PANTHER" id="PTHR31272:SF6">
    <property type="entry name" value="CYTOCHROME C-TYPE BIOGENESIS CCDA-LIKE CHLOROPLASTIC PROTEIN"/>
    <property type="match status" value="1"/>
</dbReference>
<evidence type="ECO:0000256" key="4">
    <source>
        <dbReference type="ARBA" id="ARBA00022528"/>
    </source>
</evidence>
<proteinExistence type="inferred from homology"/>
<dbReference type="GO" id="GO:0009507">
    <property type="term" value="C:chloroplast"/>
    <property type="evidence" value="ECO:0007669"/>
    <property type="project" value="UniProtKB-SubCell"/>
</dbReference>
<evidence type="ECO:0000256" key="3">
    <source>
        <dbReference type="ARBA" id="ARBA00006143"/>
    </source>
</evidence>
<comment type="similarity">
    <text evidence="3">Belongs to the DsbD family.</text>
</comment>
<evidence type="ECO:0000259" key="11">
    <source>
        <dbReference type="Pfam" id="PF02683"/>
    </source>
</evidence>
<dbReference type="EMBL" id="MN240357">
    <property type="protein sequence ID" value="QVY58140.1"/>
    <property type="molecule type" value="Genomic_DNA"/>
</dbReference>
<keyword evidence="6 10" id="KW-0812">Transmembrane</keyword>
<dbReference type="AlphaFoldDB" id="A0A8E7PGC5"/>
<dbReference type="InterPro" id="IPR003834">
    <property type="entry name" value="Cyt_c_assmbl_TM_dom"/>
</dbReference>
<dbReference type="InterPro" id="IPR051790">
    <property type="entry name" value="Cytochrome_c-biogenesis_DsbD"/>
</dbReference>
<feature type="transmembrane region" description="Helical" evidence="10">
    <location>
        <begin position="38"/>
        <end position="65"/>
    </location>
</feature>
<dbReference type="GO" id="GO:0016020">
    <property type="term" value="C:membrane"/>
    <property type="evidence" value="ECO:0007669"/>
    <property type="project" value="UniProtKB-SubCell"/>
</dbReference>
<evidence type="ECO:0000256" key="7">
    <source>
        <dbReference type="ARBA" id="ARBA00022748"/>
    </source>
</evidence>
<geneLocation type="plastid" evidence="12"/>